<name>A0A653TWM1_9FLAO</name>
<keyword evidence="1" id="KW-0812">Transmembrane</keyword>
<dbReference type="OrthoDB" id="1453784at2"/>
<dbReference type="RefSeq" id="WP_116770588.1">
    <property type="nucleotide sequence ID" value="NZ_LR733271.1"/>
</dbReference>
<proteinExistence type="predicted"/>
<feature type="transmembrane region" description="Helical" evidence="1">
    <location>
        <begin position="7"/>
        <end position="30"/>
    </location>
</feature>
<reference evidence="2 3" key="1">
    <citation type="submission" date="2019-10" db="EMBL/GenBank/DDBJ databases">
        <authorList>
            <person name="Karimi E."/>
        </authorList>
    </citation>
    <scope>NUCLEOTIDE SEQUENCE [LARGE SCALE GENOMIC DNA]</scope>
    <source>
        <strain evidence="2">Maribacter sp. 151</strain>
    </source>
</reference>
<organism evidence="2 3">
    <name type="scientific">Maribacter litoralis</name>
    <dbReference type="NCBI Taxonomy" id="2059726"/>
    <lineage>
        <taxon>Bacteria</taxon>
        <taxon>Pseudomonadati</taxon>
        <taxon>Bacteroidota</taxon>
        <taxon>Flavobacteriia</taxon>
        <taxon>Flavobacteriales</taxon>
        <taxon>Flavobacteriaceae</taxon>
        <taxon>Maribacter</taxon>
    </lineage>
</organism>
<dbReference type="Proteomes" id="UP000430202">
    <property type="component" value="Unassembled WGS sequence"/>
</dbReference>
<sequence length="93" mass="10596">MSSKKLLILYFLLTLSGGLIIFVKLSYFIWQSKSDYLMDVGIGLLALAGLLALYTCILTSINLYTTLKFEWTWVVSTFLTILNIAVFAYYFNS</sequence>
<feature type="transmembrane region" description="Helical" evidence="1">
    <location>
        <begin position="42"/>
        <end position="64"/>
    </location>
</feature>
<feature type="transmembrane region" description="Helical" evidence="1">
    <location>
        <begin position="71"/>
        <end position="91"/>
    </location>
</feature>
<keyword evidence="3" id="KW-1185">Reference proteome</keyword>
<dbReference type="EMBL" id="CABWLR010000004">
    <property type="protein sequence ID" value="VXB85124.1"/>
    <property type="molecule type" value="Genomic_DNA"/>
</dbReference>
<keyword evidence="1" id="KW-1133">Transmembrane helix</keyword>
<keyword evidence="1" id="KW-0472">Membrane</keyword>
<evidence type="ECO:0000313" key="3">
    <source>
        <dbReference type="Proteomes" id="UP000430202"/>
    </source>
</evidence>
<accession>A0A653TWM1</accession>
<evidence type="ECO:0000256" key="1">
    <source>
        <dbReference type="SAM" id="Phobius"/>
    </source>
</evidence>
<gene>
    <name evidence="2" type="ORF">MARI151_40067</name>
</gene>
<dbReference type="AlphaFoldDB" id="A0A653TWM1"/>
<evidence type="ECO:0000313" key="2">
    <source>
        <dbReference type="EMBL" id="VXB85124.1"/>
    </source>
</evidence>
<protein>
    <submittedName>
        <fullName evidence="2">Uncharacterized protein</fullName>
    </submittedName>
</protein>